<name>A0A8S1PB22_9CILI</name>
<gene>
    <name evidence="1" type="ORF">PSON_ATCC_30995.1.T0730138</name>
</gene>
<comment type="caution">
    <text evidence="1">The sequence shown here is derived from an EMBL/GenBank/DDBJ whole genome shotgun (WGS) entry which is preliminary data.</text>
</comment>
<dbReference type="AlphaFoldDB" id="A0A8S1PB22"/>
<sequence>MGCLFGKKQLVNQESEISQDISIKLDSSAFNTQNESQFLGYPCYSQLTKKLGEIVQQKVGEWSQYENELNDHKQKFHQYNQLMDAIMNGQEVLKIENIPQEFNTDFKTCLIIDIQTGNLKSQGTETYYYVAIQLGTKDVKEQKTKALKSSQYMQWNEIIIFNLDDPNLSNQFKLQIKQQNQVGEKKSESVGHSITFTFEELKEQIINQKIIRLKEKDEIIGSLQMRCQLIHDIKDFAKYWKTELIYRGQQIDRILQKSKLNSSDNDVQFQSLMSFHSNRYHNETVYDLQFEIQ</sequence>
<dbReference type="Proteomes" id="UP000692954">
    <property type="component" value="Unassembled WGS sequence"/>
</dbReference>
<evidence type="ECO:0000313" key="2">
    <source>
        <dbReference type="Proteomes" id="UP000692954"/>
    </source>
</evidence>
<proteinExistence type="predicted"/>
<organism evidence="1 2">
    <name type="scientific">Paramecium sonneborni</name>
    <dbReference type="NCBI Taxonomy" id="65129"/>
    <lineage>
        <taxon>Eukaryota</taxon>
        <taxon>Sar</taxon>
        <taxon>Alveolata</taxon>
        <taxon>Ciliophora</taxon>
        <taxon>Intramacronucleata</taxon>
        <taxon>Oligohymenophorea</taxon>
        <taxon>Peniculida</taxon>
        <taxon>Parameciidae</taxon>
        <taxon>Paramecium</taxon>
    </lineage>
</organism>
<reference evidence="1" key="1">
    <citation type="submission" date="2021-01" db="EMBL/GenBank/DDBJ databases">
        <authorList>
            <consortium name="Genoscope - CEA"/>
            <person name="William W."/>
        </authorList>
    </citation>
    <scope>NUCLEOTIDE SEQUENCE</scope>
</reference>
<keyword evidence="2" id="KW-1185">Reference proteome</keyword>
<protein>
    <recommendedName>
        <fullName evidence="3">C2 domain-containing protein</fullName>
    </recommendedName>
</protein>
<dbReference type="OrthoDB" id="292423at2759"/>
<dbReference type="EMBL" id="CAJJDN010000073">
    <property type="protein sequence ID" value="CAD8100225.1"/>
    <property type="molecule type" value="Genomic_DNA"/>
</dbReference>
<evidence type="ECO:0000313" key="1">
    <source>
        <dbReference type="EMBL" id="CAD8100225.1"/>
    </source>
</evidence>
<evidence type="ECO:0008006" key="3">
    <source>
        <dbReference type="Google" id="ProtNLM"/>
    </source>
</evidence>
<accession>A0A8S1PB22</accession>